<dbReference type="EMBL" id="QUSY01000671">
    <property type="protein sequence ID" value="RHY27957.1"/>
    <property type="molecule type" value="Genomic_DNA"/>
</dbReference>
<comment type="caution">
    <text evidence="4">The sequence shown here is derived from an EMBL/GenBank/DDBJ whole genome shotgun (WGS) entry which is preliminary data.</text>
</comment>
<dbReference type="CDD" id="cd03784">
    <property type="entry name" value="GT1_Gtf-like"/>
    <property type="match status" value="1"/>
</dbReference>
<gene>
    <name evidence="4" type="ORF">DYB32_006406</name>
</gene>
<feature type="domain" description="Erythromycin biosynthesis protein CIII-like C-terminal" evidence="3">
    <location>
        <begin position="349"/>
        <end position="430"/>
    </location>
</feature>
<dbReference type="SUPFAM" id="SSF53756">
    <property type="entry name" value="UDP-Glycosyltransferase/glycogen phosphorylase"/>
    <property type="match status" value="1"/>
</dbReference>
<dbReference type="Pfam" id="PF06722">
    <property type="entry name" value="EryCIII-like_C"/>
    <property type="match status" value="1"/>
</dbReference>
<dbReference type="Proteomes" id="UP000285060">
    <property type="component" value="Unassembled WGS sequence"/>
</dbReference>
<protein>
    <submittedName>
        <fullName evidence="4">Uncharacterized protein</fullName>
    </submittedName>
</protein>
<dbReference type="AlphaFoldDB" id="A0A3R6WJK4"/>
<evidence type="ECO:0000256" key="1">
    <source>
        <dbReference type="ARBA" id="ARBA00022679"/>
    </source>
</evidence>
<evidence type="ECO:0000313" key="4">
    <source>
        <dbReference type="EMBL" id="RHY27957.1"/>
    </source>
</evidence>
<keyword evidence="1" id="KW-0808">Transferase</keyword>
<sequence>MAQTLVRRHFLNNLNITATTMAAPKNIVIASIGTRGDLQPYCVVGAALVARGHHVTIATEERMESFVTTEFNLPVRRIVGDMLGGLLDPTFQHRIGSAPVIQSFQFMQEWNARFDQQEILASYVTALTGADIVISGPLAMMESYCVAEAIGATWVPLFLGHFHFPTSEFPQWMLENVTGNWWGGLNKWSHSIILSLGWKRERAMVNEWRAKSLHLPPMTMPLMNSMVAHDNIVMYQACSVLFAGPKRRVPVDYPPGKVVYTGFVFPYTPQPEPEPQSSVPVIYVGFGSMPTLESLELLQFVIDVCKMTGTRCVLAAGWSSLDQSSCKVLADKHADLLYVELGSISHLWLFPQMSCIVHHAGLGTSGAALRSGVPQVPCPKFVDQFHNSKVLVQLGVAPCAISKKKMTVSHVANAIQRVLRNENDVQGTARTLGEFVTKESHDGFPRLCDMILATKPTFAKKETTT</sequence>
<proteinExistence type="predicted"/>
<dbReference type="Gene3D" id="3.40.50.2000">
    <property type="entry name" value="Glycogen Phosphorylase B"/>
    <property type="match status" value="2"/>
</dbReference>
<organism evidence="4 5">
    <name type="scientific">Aphanomyces invadans</name>
    <dbReference type="NCBI Taxonomy" id="157072"/>
    <lineage>
        <taxon>Eukaryota</taxon>
        <taxon>Sar</taxon>
        <taxon>Stramenopiles</taxon>
        <taxon>Oomycota</taxon>
        <taxon>Saprolegniomycetes</taxon>
        <taxon>Saprolegniales</taxon>
        <taxon>Verrucalvaceae</taxon>
        <taxon>Aphanomyces</taxon>
    </lineage>
</organism>
<dbReference type="InterPro" id="IPR010610">
    <property type="entry name" value="EryCIII-like_C"/>
</dbReference>
<dbReference type="PANTHER" id="PTHR48050">
    <property type="entry name" value="STEROL 3-BETA-GLUCOSYLTRANSFERASE"/>
    <property type="match status" value="1"/>
</dbReference>
<evidence type="ECO:0000259" key="3">
    <source>
        <dbReference type="Pfam" id="PF06722"/>
    </source>
</evidence>
<dbReference type="GO" id="GO:0016906">
    <property type="term" value="F:sterol 3-beta-glucosyltransferase activity"/>
    <property type="evidence" value="ECO:0007669"/>
    <property type="project" value="UniProtKB-ARBA"/>
</dbReference>
<dbReference type="VEuPathDB" id="FungiDB:H310_10870"/>
<accession>A0A3R6WJK4</accession>
<feature type="domain" description="Glycosyltransferase family 28 N-terminal" evidence="2">
    <location>
        <begin position="27"/>
        <end position="126"/>
    </location>
</feature>
<dbReference type="PANTHER" id="PTHR48050:SF13">
    <property type="entry name" value="STEROL 3-BETA-GLUCOSYLTRANSFERASE UGT80A2"/>
    <property type="match status" value="1"/>
</dbReference>
<reference evidence="4 5" key="1">
    <citation type="submission" date="2018-08" db="EMBL/GenBank/DDBJ databases">
        <title>Aphanomyces genome sequencing and annotation.</title>
        <authorList>
            <person name="Minardi D."/>
            <person name="Oidtmann B."/>
            <person name="Van Der Giezen M."/>
            <person name="Studholme D.J."/>
        </authorList>
    </citation>
    <scope>NUCLEOTIDE SEQUENCE [LARGE SCALE GENOMIC DNA]</scope>
    <source>
        <strain evidence="4 5">NJM0002</strain>
    </source>
</reference>
<keyword evidence="5" id="KW-1185">Reference proteome</keyword>
<name>A0A3R6WJK4_9STRA</name>
<dbReference type="GO" id="GO:0005975">
    <property type="term" value="P:carbohydrate metabolic process"/>
    <property type="evidence" value="ECO:0007669"/>
    <property type="project" value="InterPro"/>
</dbReference>
<dbReference type="InterPro" id="IPR004276">
    <property type="entry name" value="GlycoTrans_28_N"/>
</dbReference>
<dbReference type="InterPro" id="IPR050426">
    <property type="entry name" value="Glycosyltransferase_28"/>
</dbReference>
<evidence type="ECO:0000313" key="5">
    <source>
        <dbReference type="Proteomes" id="UP000285060"/>
    </source>
</evidence>
<dbReference type="FunFam" id="3.40.50.2000:FF:000009">
    <property type="entry name" value="Sterol 3-beta-glucosyltransferase UGT80A2"/>
    <property type="match status" value="1"/>
</dbReference>
<dbReference type="Pfam" id="PF03033">
    <property type="entry name" value="Glyco_transf_28"/>
    <property type="match status" value="1"/>
</dbReference>
<evidence type="ECO:0000259" key="2">
    <source>
        <dbReference type="Pfam" id="PF03033"/>
    </source>
</evidence>
<dbReference type="InterPro" id="IPR002213">
    <property type="entry name" value="UDP_glucos_trans"/>
</dbReference>